<feature type="domain" description="Bro-N" evidence="1">
    <location>
        <begin position="1"/>
        <end position="107"/>
    </location>
</feature>
<organism evidence="2 3">
    <name type="scientific">Macrococcus brunensis</name>
    <dbReference type="NCBI Taxonomy" id="198483"/>
    <lineage>
        <taxon>Bacteria</taxon>
        <taxon>Bacillati</taxon>
        <taxon>Bacillota</taxon>
        <taxon>Bacilli</taxon>
        <taxon>Bacillales</taxon>
        <taxon>Staphylococcaceae</taxon>
        <taxon>Macrococcus</taxon>
    </lineage>
</organism>
<evidence type="ECO:0000313" key="3">
    <source>
        <dbReference type="Proteomes" id="UP000295310"/>
    </source>
</evidence>
<evidence type="ECO:0000313" key="2">
    <source>
        <dbReference type="EMBL" id="TDL96714.1"/>
    </source>
</evidence>
<dbReference type="OrthoDB" id="9812611at2"/>
<dbReference type="PANTHER" id="PTHR36180">
    <property type="entry name" value="DNA-BINDING PROTEIN-RELATED-RELATED"/>
    <property type="match status" value="1"/>
</dbReference>
<dbReference type="PANTHER" id="PTHR36180:SF2">
    <property type="entry name" value="BRO FAMILY PROTEIN"/>
    <property type="match status" value="1"/>
</dbReference>
<dbReference type="SMART" id="SM01040">
    <property type="entry name" value="Bro-N"/>
    <property type="match status" value="1"/>
</dbReference>
<dbReference type="EMBL" id="SCWA01000012">
    <property type="protein sequence ID" value="TDL96714.1"/>
    <property type="molecule type" value="Genomic_DNA"/>
</dbReference>
<comment type="caution">
    <text evidence="2">The sequence shown here is derived from an EMBL/GenBank/DDBJ whole genome shotgun (WGS) entry which is preliminary data.</text>
</comment>
<name>A0A4R6BD09_9STAP</name>
<dbReference type="InterPro" id="IPR003497">
    <property type="entry name" value="BRO_N_domain"/>
</dbReference>
<dbReference type="Pfam" id="PF02498">
    <property type="entry name" value="Bro-N"/>
    <property type="match status" value="1"/>
</dbReference>
<gene>
    <name evidence="2" type="ORF">ERX27_07615</name>
</gene>
<dbReference type="RefSeq" id="WP_133432242.1">
    <property type="nucleotide sequence ID" value="NZ_SCWA01000012.1"/>
</dbReference>
<proteinExistence type="predicted"/>
<keyword evidence="3" id="KW-1185">Reference proteome</keyword>
<dbReference type="AlphaFoldDB" id="A0A4R6BD09"/>
<dbReference type="Proteomes" id="UP000295310">
    <property type="component" value="Unassembled WGS sequence"/>
</dbReference>
<dbReference type="Pfam" id="PF10552">
    <property type="entry name" value="ORF6C"/>
    <property type="match status" value="1"/>
</dbReference>
<dbReference type="InterPro" id="IPR018878">
    <property type="entry name" value="ORF6C_dom"/>
</dbReference>
<reference evidence="2 3" key="1">
    <citation type="submission" date="2019-01" db="EMBL/GenBank/DDBJ databases">
        <title>Draft genome sequences of the type strains of six Macrococcus species.</title>
        <authorList>
            <person name="Mazhar S."/>
            <person name="Altermann E."/>
            <person name="Hill C."/>
            <person name="Mcauliffe O."/>
        </authorList>
    </citation>
    <scope>NUCLEOTIDE SEQUENCE [LARGE SCALE GENOMIC DNA]</scope>
    <source>
        <strain evidence="2 3">CCM4811</strain>
    </source>
</reference>
<accession>A0A4R6BD09</accession>
<protein>
    <recommendedName>
        <fullName evidence="1">Bro-N domain-containing protein</fullName>
    </recommendedName>
</protein>
<dbReference type="PROSITE" id="PS51750">
    <property type="entry name" value="BRO_N"/>
    <property type="match status" value="1"/>
</dbReference>
<sequence>MNQIQVISNQNILNNQFQIYGTFDEPLFLAKDVADWIEHSNPRMMINSVDEDEKQCVNNPYALKGQQEQWFLTEDGMYEVLMQSRKPIAKQFKKRVKAVLKEIRQTGQYIPKPLSTSQQIQLVAKGHTELDERITAIENDLLIRPGESKHIKSLVGQTVRETRKKYFNDHKEDWEIVNKKLFATVWSNFKRYFEIPNYQSLPLKKYDEAVSYLEKWQPGTDIIEDVKKAITRNQEAVM</sequence>
<evidence type="ECO:0000259" key="1">
    <source>
        <dbReference type="PROSITE" id="PS51750"/>
    </source>
</evidence>